<evidence type="ECO:0000256" key="6">
    <source>
        <dbReference type="ARBA" id="ARBA00022989"/>
    </source>
</evidence>
<dbReference type="RefSeq" id="WP_135103890.1">
    <property type="nucleotide sequence ID" value="NZ_JADGKW010000001.1"/>
</dbReference>
<evidence type="ECO:0000256" key="1">
    <source>
        <dbReference type="ARBA" id="ARBA00004651"/>
    </source>
</evidence>
<feature type="transmembrane region" description="Helical" evidence="8">
    <location>
        <begin position="864"/>
        <end position="881"/>
    </location>
</feature>
<feature type="transmembrane region" description="Helical" evidence="8">
    <location>
        <begin position="476"/>
        <end position="502"/>
    </location>
</feature>
<dbReference type="OrthoDB" id="9758757at2"/>
<evidence type="ECO:0000256" key="5">
    <source>
        <dbReference type="ARBA" id="ARBA00022692"/>
    </source>
</evidence>
<dbReference type="InterPro" id="IPR004763">
    <property type="entry name" value="CusA-like"/>
</dbReference>
<dbReference type="GO" id="GO:0042910">
    <property type="term" value="F:xenobiotic transmembrane transporter activity"/>
    <property type="evidence" value="ECO:0007669"/>
    <property type="project" value="TreeGrafter"/>
</dbReference>
<name>A0A4Y9IQN9_9BACT</name>
<keyword evidence="4" id="KW-1003">Cell membrane</keyword>
<evidence type="ECO:0000313" key="10">
    <source>
        <dbReference type="Proteomes" id="UP000298285"/>
    </source>
</evidence>
<reference evidence="9 10" key="1">
    <citation type="submission" date="2019-03" db="EMBL/GenBank/DDBJ databases">
        <title>Diversity of the mouse oral microbiome.</title>
        <authorList>
            <person name="Joseph S."/>
            <person name="Aduse-Opoku J."/>
            <person name="Curtis M."/>
            <person name="Wade W."/>
            <person name="Hashim A."/>
        </authorList>
    </citation>
    <scope>NUCLEOTIDE SEQUENCE [LARGE SCALE GENOMIC DNA]</scope>
    <source>
        <strain evidence="9 10">P11</strain>
    </source>
</reference>
<keyword evidence="5 8" id="KW-0812">Transmembrane</keyword>
<sequence>MLNKIIQFSLNNRLIVLIGAVLLLVGGLYTAKNMEIDVFPDLNAPTVVIMTEANGMASEEVERLVSFPIETAVNGATDVRRVRSSSTTGFSVVWVEFDWGTDIYKARQIVTEKLATLGDALPENIGQPTLGPQSSILGEVMIIGLTADSTSLLDLRTIADWTIRPRLLSTGGVAQVTVIGGDIKEYQILLDPGRMKHYGVTLDEVLQVTRNMNQNASGGVLYEYGNEYIVRGVLQSADVKEIGKAVIKKVGESPILISDVADVKIGAKTPKLGVASEKTKSAVLLTITKQPNTNTIELSEKLDASIADLQKGLPTDVKISTDIFRQERFINNSINNVQKSLYEGSIFVVIVLFLFLMNGRTTFISLMALPLSLLTSILALNLMGLTINTMSLGGMAIAIGSLVDDAIIDVENVFKHLRENRKKPKEEQQSVLTIVFEASKEVRMPILNSTLIIVASFTPLFFLSGMEGRMLVPLGIAFIVALFASTIIALTVTPVLCSYLLANNKKDKGEKESVFVVRLKAIYEKSLHWALAKQKIVLGITGLLLISAIAISFTFGRNFLPPFNEGSFTVTVNTLPGISLEESDKVGAMAEQAILSVPEIQTVGRKTGRAELDEHSFGVNTSEIEAPFVLKDRSQKEVLADLRNKLNAIPGISVEIGQPISHRIDHMLSGTKANIAIKIFGTDLNKLFSLGNEIKSKIEGIDGVADLNVEQQVERPQLKIVPKRELLAKYGITLPEFTEFVTTMLSGEVVSQVYDAGKSFDLTLKVDENYKDQAEKIRNLMIDANGLKVPFAYIADISSSTGPNTINRENAQRKIVVSANVAGRDLRSVVNEIQDNLDNNIQLPEGYHIEYGGQFESEQAASQILLIASVFAILIIFLLLFNQFRSVTQSAVILLNLPLALIGGVYAILFTSGEISIPAIIGFISLFGIATRNGILLMAHYNDLGNKGYSVNKSILQGSLDRLNPILMTALSSGLALIPLAVQGSLPGNEIQSPMAKVILGGLLTSTMLNMYIVPIIYRMLKNRKAVKEEIV</sequence>
<keyword evidence="7 8" id="KW-0472">Membrane</keyword>
<feature type="transmembrane region" description="Helical" evidence="8">
    <location>
        <begin position="446"/>
        <end position="464"/>
    </location>
</feature>
<dbReference type="Gene3D" id="1.20.1640.10">
    <property type="entry name" value="Multidrug efflux transporter AcrB transmembrane domain"/>
    <property type="match status" value="2"/>
</dbReference>
<proteinExistence type="inferred from homology"/>
<comment type="subcellular location">
    <subcellularLocation>
        <location evidence="1">Cell membrane</location>
        <topology evidence="1">Multi-pass membrane protein</topology>
    </subcellularLocation>
</comment>
<evidence type="ECO:0000313" key="9">
    <source>
        <dbReference type="EMBL" id="TFU90863.1"/>
    </source>
</evidence>
<dbReference type="PRINTS" id="PR00702">
    <property type="entry name" value="ACRIFLAVINRP"/>
</dbReference>
<dbReference type="SUPFAM" id="SSF82693">
    <property type="entry name" value="Multidrug efflux transporter AcrB pore domain, PN1, PN2, PC1 and PC2 subdomains"/>
    <property type="match status" value="3"/>
</dbReference>
<dbReference type="SUPFAM" id="SSF82866">
    <property type="entry name" value="Multidrug efflux transporter AcrB transmembrane domain"/>
    <property type="match status" value="2"/>
</dbReference>
<dbReference type="AlphaFoldDB" id="A0A4Y9IQN9"/>
<dbReference type="Pfam" id="PF00873">
    <property type="entry name" value="ACR_tran"/>
    <property type="match status" value="1"/>
</dbReference>
<dbReference type="NCBIfam" id="TIGR00914">
    <property type="entry name" value="2A0601"/>
    <property type="match status" value="1"/>
</dbReference>
<evidence type="ECO:0000256" key="3">
    <source>
        <dbReference type="ARBA" id="ARBA00022448"/>
    </source>
</evidence>
<feature type="transmembrane region" description="Helical" evidence="8">
    <location>
        <begin position="893"/>
        <end position="911"/>
    </location>
</feature>
<keyword evidence="3" id="KW-0813">Transport</keyword>
<organism evidence="9 10">
    <name type="scientific">Dysgonomonas mossii</name>
    <dbReference type="NCBI Taxonomy" id="163665"/>
    <lineage>
        <taxon>Bacteria</taxon>
        <taxon>Pseudomonadati</taxon>
        <taxon>Bacteroidota</taxon>
        <taxon>Bacteroidia</taxon>
        <taxon>Bacteroidales</taxon>
        <taxon>Dysgonomonadaceae</taxon>
        <taxon>Dysgonomonas</taxon>
    </lineage>
</organism>
<dbReference type="InterPro" id="IPR027463">
    <property type="entry name" value="AcrB_DN_DC_subdom"/>
</dbReference>
<feature type="transmembrane region" description="Helical" evidence="8">
    <location>
        <begin position="364"/>
        <end position="387"/>
    </location>
</feature>
<comment type="caution">
    <text evidence="9">The sequence shown here is derived from an EMBL/GenBank/DDBJ whole genome shotgun (WGS) entry which is preliminary data.</text>
</comment>
<dbReference type="SUPFAM" id="SSF82714">
    <property type="entry name" value="Multidrug efflux transporter AcrB TolC docking domain, DN and DC subdomains"/>
    <property type="match status" value="2"/>
</dbReference>
<feature type="transmembrane region" description="Helical" evidence="8">
    <location>
        <begin position="536"/>
        <end position="555"/>
    </location>
</feature>
<evidence type="ECO:0000256" key="2">
    <source>
        <dbReference type="ARBA" id="ARBA00010942"/>
    </source>
</evidence>
<evidence type="ECO:0000256" key="4">
    <source>
        <dbReference type="ARBA" id="ARBA00022475"/>
    </source>
</evidence>
<dbReference type="Gene3D" id="3.30.70.1430">
    <property type="entry name" value="Multidrug efflux transporter AcrB pore domain"/>
    <property type="match status" value="2"/>
</dbReference>
<dbReference type="PANTHER" id="PTHR32063:SF4">
    <property type="entry name" value="SLR6043 PROTEIN"/>
    <property type="match status" value="1"/>
</dbReference>
<evidence type="ECO:0000256" key="8">
    <source>
        <dbReference type="SAM" id="Phobius"/>
    </source>
</evidence>
<accession>A0A4Y9IQN9</accession>
<keyword evidence="6 8" id="KW-1133">Transmembrane helix</keyword>
<feature type="transmembrane region" description="Helical" evidence="8">
    <location>
        <begin position="917"/>
        <end position="942"/>
    </location>
</feature>
<comment type="similarity">
    <text evidence="2">Belongs to the resistance-nodulation-cell division (RND) (TC 2.A.6) family.</text>
</comment>
<evidence type="ECO:0000256" key="7">
    <source>
        <dbReference type="ARBA" id="ARBA00023136"/>
    </source>
</evidence>
<dbReference type="Gene3D" id="3.30.2090.10">
    <property type="entry name" value="Multidrug efflux transporter AcrB TolC docking domain, DN and DC subdomains"/>
    <property type="match status" value="2"/>
</dbReference>
<dbReference type="GO" id="GO:0005886">
    <property type="term" value="C:plasma membrane"/>
    <property type="evidence" value="ECO:0007669"/>
    <property type="project" value="UniProtKB-SubCell"/>
</dbReference>
<feature type="transmembrane region" description="Helical" evidence="8">
    <location>
        <begin position="963"/>
        <end position="986"/>
    </location>
</feature>
<dbReference type="Proteomes" id="UP000298285">
    <property type="component" value="Unassembled WGS sequence"/>
</dbReference>
<protein>
    <submittedName>
        <fullName evidence="9">Efflux RND transporter permease subunit</fullName>
    </submittedName>
</protein>
<gene>
    <name evidence="9" type="ORF">E4T88_02470</name>
</gene>
<dbReference type="PANTHER" id="PTHR32063">
    <property type="match status" value="1"/>
</dbReference>
<dbReference type="Gene3D" id="3.30.70.1320">
    <property type="entry name" value="Multidrug efflux transporter AcrB pore domain like"/>
    <property type="match status" value="1"/>
</dbReference>
<dbReference type="EMBL" id="SPPK01000001">
    <property type="protein sequence ID" value="TFU90863.1"/>
    <property type="molecule type" value="Genomic_DNA"/>
</dbReference>
<dbReference type="InterPro" id="IPR001036">
    <property type="entry name" value="Acrflvin-R"/>
</dbReference>
<dbReference type="GO" id="GO:0008324">
    <property type="term" value="F:monoatomic cation transmembrane transporter activity"/>
    <property type="evidence" value="ECO:0007669"/>
    <property type="project" value="InterPro"/>
</dbReference>
<feature type="transmembrane region" description="Helical" evidence="8">
    <location>
        <begin position="998"/>
        <end position="1018"/>
    </location>
</feature>
<dbReference type="Gene3D" id="3.30.70.1440">
    <property type="entry name" value="Multidrug efflux transporter AcrB pore domain"/>
    <property type="match status" value="1"/>
</dbReference>